<sequence length="32" mass="3650">MIFDLLNADVIKRGKDDFFTNDGDAVNSNWAF</sequence>
<dbReference type="EMBL" id="GGEC01028074">
    <property type="protein sequence ID" value="MBX08558.1"/>
    <property type="molecule type" value="Transcribed_RNA"/>
</dbReference>
<reference evidence="1" key="1">
    <citation type="submission" date="2018-02" db="EMBL/GenBank/DDBJ databases">
        <title>Rhizophora mucronata_Transcriptome.</title>
        <authorList>
            <person name="Meera S.P."/>
            <person name="Sreeshan A."/>
            <person name="Augustine A."/>
        </authorList>
    </citation>
    <scope>NUCLEOTIDE SEQUENCE</scope>
    <source>
        <tissue evidence="1">Leaf</tissue>
    </source>
</reference>
<organism evidence="1">
    <name type="scientific">Rhizophora mucronata</name>
    <name type="common">Asiatic mangrove</name>
    <dbReference type="NCBI Taxonomy" id="61149"/>
    <lineage>
        <taxon>Eukaryota</taxon>
        <taxon>Viridiplantae</taxon>
        <taxon>Streptophyta</taxon>
        <taxon>Embryophyta</taxon>
        <taxon>Tracheophyta</taxon>
        <taxon>Spermatophyta</taxon>
        <taxon>Magnoliopsida</taxon>
        <taxon>eudicotyledons</taxon>
        <taxon>Gunneridae</taxon>
        <taxon>Pentapetalae</taxon>
        <taxon>rosids</taxon>
        <taxon>fabids</taxon>
        <taxon>Malpighiales</taxon>
        <taxon>Rhizophoraceae</taxon>
        <taxon>Rhizophora</taxon>
    </lineage>
</organism>
<dbReference type="AlphaFoldDB" id="A0A2P2KS63"/>
<protein>
    <submittedName>
        <fullName evidence="1">Uncharacterized protein</fullName>
    </submittedName>
</protein>
<proteinExistence type="predicted"/>
<evidence type="ECO:0000313" key="1">
    <source>
        <dbReference type="EMBL" id="MBX08558.1"/>
    </source>
</evidence>
<accession>A0A2P2KS63</accession>
<name>A0A2P2KS63_RHIMU</name>